<evidence type="ECO:0000313" key="9">
    <source>
        <dbReference type="Proteomes" id="UP000515243"/>
    </source>
</evidence>
<gene>
    <name evidence="4" type="ORF">CBU02nite_32780</name>
    <name evidence="6" type="ORF">FF104_07245</name>
    <name evidence="5" type="ORF">GND98_005250</name>
</gene>
<evidence type="ECO:0000256" key="1">
    <source>
        <dbReference type="ARBA" id="ARBA00005817"/>
    </source>
</evidence>
<dbReference type="SUPFAM" id="SSF52402">
    <property type="entry name" value="Adenine nucleotide alpha hydrolases-like"/>
    <property type="match status" value="1"/>
</dbReference>
<dbReference type="InterPro" id="IPR014731">
    <property type="entry name" value="ETF_asu_C"/>
</dbReference>
<dbReference type="GeneID" id="92943950"/>
<keyword evidence="2" id="KW-0274">FAD</keyword>
<evidence type="ECO:0000256" key="2">
    <source>
        <dbReference type="PIRSR" id="PIRSR000089-1"/>
    </source>
</evidence>
<evidence type="ECO:0000313" key="4">
    <source>
        <dbReference type="EMBL" id="GEQ22772.1"/>
    </source>
</evidence>
<dbReference type="GO" id="GO:0009055">
    <property type="term" value="F:electron transfer activity"/>
    <property type="evidence" value="ECO:0007669"/>
    <property type="project" value="InterPro"/>
</dbReference>
<dbReference type="SMART" id="SM00893">
    <property type="entry name" value="ETF"/>
    <property type="match status" value="1"/>
</dbReference>
<dbReference type="EMBL" id="CP040626">
    <property type="protein sequence ID" value="QMW90761.1"/>
    <property type="molecule type" value="Genomic_DNA"/>
</dbReference>
<reference evidence="5 8" key="3">
    <citation type="submission" date="2020-01" db="EMBL/GenBank/DDBJ databases">
        <title>Genome sequence of a 1,3-propanediol producer, Clostridium butyricum S3.</title>
        <authorList>
            <person name="Zhou J."/>
        </authorList>
    </citation>
    <scope>NUCLEOTIDE SEQUENCE [LARGE SCALE GENOMIC DNA]</scope>
    <source>
        <strain evidence="5 8">S3</strain>
    </source>
</reference>
<evidence type="ECO:0000313" key="7">
    <source>
        <dbReference type="Proteomes" id="UP000321089"/>
    </source>
</evidence>
<dbReference type="Proteomes" id="UP000515243">
    <property type="component" value="Chromosome 1"/>
</dbReference>
<dbReference type="GO" id="GO:0050660">
    <property type="term" value="F:flavin adenine dinucleotide binding"/>
    <property type="evidence" value="ECO:0007669"/>
    <property type="project" value="InterPro"/>
</dbReference>
<dbReference type="Proteomes" id="UP000474042">
    <property type="component" value="Unassembled WGS sequence"/>
</dbReference>
<feature type="domain" description="Electron transfer flavoprotein alpha/beta-subunit N-terminal" evidence="3">
    <location>
        <begin position="3"/>
        <end position="178"/>
    </location>
</feature>
<dbReference type="Pfam" id="PF00766">
    <property type="entry name" value="ETF_alpha"/>
    <property type="match status" value="1"/>
</dbReference>
<dbReference type="EMBL" id="WOFV02000010">
    <property type="protein sequence ID" value="NAS17288.1"/>
    <property type="molecule type" value="Genomic_DNA"/>
</dbReference>
<reference evidence="4 7" key="2">
    <citation type="submission" date="2019-07" db="EMBL/GenBank/DDBJ databases">
        <title>Whole genome shotgun sequence of Clostridium butyricum NBRC 3858.</title>
        <authorList>
            <person name="Hosoyama A."/>
            <person name="Uohara A."/>
            <person name="Ohji S."/>
            <person name="Ichikawa N."/>
        </authorList>
    </citation>
    <scope>NUCLEOTIDE SEQUENCE [LARGE SCALE GENOMIC DNA]</scope>
    <source>
        <strain evidence="4 7">NBRC 3858</strain>
    </source>
</reference>
<dbReference type="Pfam" id="PF01012">
    <property type="entry name" value="ETF"/>
    <property type="match status" value="1"/>
</dbReference>
<dbReference type="EMBL" id="BKBC01000060">
    <property type="protein sequence ID" value="GEQ22772.1"/>
    <property type="molecule type" value="Genomic_DNA"/>
</dbReference>
<dbReference type="InterPro" id="IPR001308">
    <property type="entry name" value="ETF_a/FixB"/>
</dbReference>
<dbReference type="PANTHER" id="PTHR43153">
    <property type="entry name" value="ELECTRON TRANSFER FLAVOPROTEIN ALPHA"/>
    <property type="match status" value="1"/>
</dbReference>
<evidence type="ECO:0000313" key="5">
    <source>
        <dbReference type="EMBL" id="NAS17288.1"/>
    </source>
</evidence>
<name>A0A512TR86_CLOBU</name>
<protein>
    <submittedName>
        <fullName evidence="4 5">Electron transfer flavoprotein subunit alpha</fullName>
    </submittedName>
</protein>
<feature type="binding site" evidence="2">
    <location>
        <begin position="224"/>
        <end position="225"/>
    </location>
    <ligand>
        <name>FAD</name>
        <dbReference type="ChEBI" id="CHEBI:57692"/>
    </ligand>
</feature>
<dbReference type="SUPFAM" id="SSF52467">
    <property type="entry name" value="DHS-like NAD/FAD-binding domain"/>
    <property type="match status" value="1"/>
</dbReference>
<dbReference type="Gene3D" id="3.40.50.620">
    <property type="entry name" value="HUPs"/>
    <property type="match status" value="1"/>
</dbReference>
<feature type="binding site" evidence="2">
    <location>
        <position position="199"/>
    </location>
    <ligand>
        <name>FAD</name>
        <dbReference type="ChEBI" id="CHEBI:57692"/>
    </ligand>
</feature>
<dbReference type="GO" id="GO:0033539">
    <property type="term" value="P:fatty acid beta-oxidation using acyl-CoA dehydrogenase"/>
    <property type="evidence" value="ECO:0007669"/>
    <property type="project" value="TreeGrafter"/>
</dbReference>
<comment type="similarity">
    <text evidence="1">Belongs to the ETF alpha-subunit/FixB family.</text>
</comment>
<feature type="binding site" evidence="2">
    <location>
        <position position="276"/>
    </location>
    <ligand>
        <name>FAD</name>
        <dbReference type="ChEBI" id="CHEBI:57692"/>
    </ligand>
</feature>
<proteinExistence type="inferred from homology"/>
<evidence type="ECO:0000313" key="8">
    <source>
        <dbReference type="Proteomes" id="UP000474042"/>
    </source>
</evidence>
<evidence type="ECO:0000259" key="3">
    <source>
        <dbReference type="SMART" id="SM00893"/>
    </source>
</evidence>
<dbReference type="PIRSF" id="PIRSF000089">
    <property type="entry name" value="Electra_flavoP_a"/>
    <property type="match status" value="1"/>
</dbReference>
<evidence type="ECO:0000313" key="6">
    <source>
        <dbReference type="EMBL" id="QMW90761.1"/>
    </source>
</evidence>
<accession>A0A512TR86</accession>
<dbReference type="Gene3D" id="3.40.50.1220">
    <property type="entry name" value="TPP-binding domain"/>
    <property type="match status" value="1"/>
</dbReference>
<dbReference type="RefSeq" id="WP_035762979.1">
    <property type="nucleotide sequence ID" value="NZ_AP019716.1"/>
</dbReference>
<feature type="binding site" evidence="2">
    <location>
        <begin position="255"/>
        <end position="262"/>
    </location>
    <ligand>
        <name>FAD</name>
        <dbReference type="ChEBI" id="CHEBI:57692"/>
    </ligand>
</feature>
<comment type="cofactor">
    <cofactor evidence="2">
        <name>FAD</name>
        <dbReference type="ChEBI" id="CHEBI:57692"/>
    </cofactor>
    <text evidence="2">Binds 1 FAD per dimer.</text>
</comment>
<dbReference type="InterPro" id="IPR029035">
    <property type="entry name" value="DHS-like_NAD/FAD-binding_dom"/>
</dbReference>
<organism evidence="4 7">
    <name type="scientific">Clostridium butyricum</name>
    <dbReference type="NCBI Taxonomy" id="1492"/>
    <lineage>
        <taxon>Bacteria</taxon>
        <taxon>Bacillati</taxon>
        <taxon>Bacillota</taxon>
        <taxon>Clostridia</taxon>
        <taxon>Eubacteriales</taxon>
        <taxon>Clostridiaceae</taxon>
        <taxon>Clostridium</taxon>
    </lineage>
</organism>
<sequence length="312" mass="33007">MKALVFIETCGEKVLGGSLELISTLKELNAEGTAVVAGNREAADTVASFGIPVIFTDTNSDCDTLTKVLSEIIKEQKPDLVLLANTTLAKDLAPRISGRMNLGCVSDVIKIDINDGKTIYTRPAYGGTILENIEVEGTAIVTVRNGSYPKPESGLKKDVTVKSIEVPSDTVKAKIIDVVKEISESVNLEEAKVIVSGGRGMGTAENFKLVEELAEVLGGVVGASRPPIENGWISRAHQVGQSGKIVAPKLYIACGISGATQHTSGMLGSDYIVAINKDEDAPIFEIANVGIVGNVNEILPSMIEEMKKVKAK</sequence>
<dbReference type="InterPro" id="IPR014730">
    <property type="entry name" value="ETF_a/b_N"/>
</dbReference>
<dbReference type="AlphaFoldDB" id="A0A512TR86"/>
<dbReference type="PANTHER" id="PTHR43153:SF1">
    <property type="entry name" value="ELECTRON TRANSFER FLAVOPROTEIN SUBUNIT ALPHA, MITOCHONDRIAL"/>
    <property type="match status" value="1"/>
</dbReference>
<dbReference type="Proteomes" id="UP000321089">
    <property type="component" value="Unassembled WGS sequence"/>
</dbReference>
<feature type="binding site" evidence="2">
    <location>
        <begin position="238"/>
        <end position="242"/>
    </location>
    <ligand>
        <name>FAD</name>
        <dbReference type="ChEBI" id="CHEBI:57692"/>
    </ligand>
</feature>
<dbReference type="InterPro" id="IPR014729">
    <property type="entry name" value="Rossmann-like_a/b/a_fold"/>
</dbReference>
<keyword evidence="2" id="KW-0285">Flavoprotein</keyword>
<reference evidence="6 9" key="1">
    <citation type="submission" date="2019-05" db="EMBL/GenBank/DDBJ databases">
        <authorList>
            <person name="Schori C."/>
            <person name="Ahrens C."/>
        </authorList>
    </citation>
    <scope>NUCLEOTIDE SEQUENCE [LARGE SCALE GENOMIC DNA]</scope>
    <source>
        <strain evidence="6 9">DSM 10702</strain>
    </source>
</reference>